<organism evidence="6 8">
    <name type="scientific">Bursaphelenchus xylophilus</name>
    <name type="common">Pinewood nematode worm</name>
    <name type="synonym">Aphelenchoides xylophilus</name>
    <dbReference type="NCBI Taxonomy" id="6326"/>
    <lineage>
        <taxon>Eukaryota</taxon>
        <taxon>Metazoa</taxon>
        <taxon>Ecdysozoa</taxon>
        <taxon>Nematoda</taxon>
        <taxon>Chromadorea</taxon>
        <taxon>Rhabditida</taxon>
        <taxon>Tylenchina</taxon>
        <taxon>Tylenchomorpha</taxon>
        <taxon>Aphelenchoidea</taxon>
        <taxon>Aphelenchoididae</taxon>
        <taxon>Bursaphelenchus</taxon>
    </lineage>
</organism>
<reference evidence="8" key="1">
    <citation type="submission" date="2016-11" db="UniProtKB">
        <authorList>
            <consortium name="WormBaseParasite"/>
        </authorList>
    </citation>
    <scope>IDENTIFICATION</scope>
</reference>
<name>A0A1I7S6F2_BURXY</name>
<dbReference type="Proteomes" id="UP000582659">
    <property type="component" value="Unassembled WGS sequence"/>
</dbReference>
<dbReference type="WBParaSite" id="BXY_0859000.1">
    <property type="protein sequence ID" value="BXY_0859000.1"/>
    <property type="gene ID" value="BXY_0859000"/>
</dbReference>
<dbReference type="OrthoDB" id="424969at2759"/>
<dbReference type="eggNOG" id="KOG3945">
    <property type="taxonomic scope" value="Eukaryota"/>
</dbReference>
<evidence type="ECO:0000313" key="8">
    <source>
        <dbReference type="WBParaSite" id="BXY_0859000.1"/>
    </source>
</evidence>
<evidence type="ECO:0000313" key="7">
    <source>
        <dbReference type="Proteomes" id="UP000659654"/>
    </source>
</evidence>
<proteinExistence type="inferred from homology"/>
<gene>
    <name evidence="4" type="ORF">BXYJ_LOCUS13359</name>
</gene>
<dbReference type="PANTHER" id="PTHR11001:SF2">
    <property type="entry name" value="MITOCHONDRIAL FISSION PROCESS PROTEIN 1"/>
    <property type="match status" value="1"/>
</dbReference>
<dbReference type="InterPro" id="IPR019560">
    <property type="entry name" value="Mitochondrial_18_kDa_protein"/>
</dbReference>
<dbReference type="PANTHER" id="PTHR11001">
    <property type="entry name" value="MITOCHONDRIAL FISSION PROCESS PROTEIN 1"/>
    <property type="match status" value="1"/>
</dbReference>
<evidence type="ECO:0000313" key="4">
    <source>
        <dbReference type="EMBL" id="CAD5233268.1"/>
    </source>
</evidence>
<dbReference type="GO" id="GO:0000266">
    <property type="term" value="P:mitochondrial fission"/>
    <property type="evidence" value="ECO:0007669"/>
    <property type="project" value="TreeGrafter"/>
</dbReference>
<dbReference type="Proteomes" id="UP000095284">
    <property type="component" value="Unplaced"/>
</dbReference>
<sequence>MTDEVSTTRRFLYELQNDWGKGDLYRDTPIRFLGYANEIGEAFRAWIPVAAVKATYVVASSYVIADAFDKTHKVYKKPFQSKVERHKQLGITLLDTLAWQTFASVIIPGMTINRLVATSTFGLKKFSRLAPTSIKLVSTGLGLVTIPFIVRPIDAFVEVGMEHSLRKLYSN</sequence>
<evidence type="ECO:0000313" key="6">
    <source>
        <dbReference type="Proteomes" id="UP000095284"/>
    </source>
</evidence>
<evidence type="ECO:0000313" key="5">
    <source>
        <dbReference type="EMBL" id="CAG9128054.1"/>
    </source>
</evidence>
<dbReference type="EMBL" id="CAJFCV020000006">
    <property type="protein sequence ID" value="CAG9128054.1"/>
    <property type="molecule type" value="Genomic_DNA"/>
</dbReference>
<reference evidence="5" key="2">
    <citation type="submission" date="2020-08" db="EMBL/GenBank/DDBJ databases">
        <authorList>
            <person name="Kikuchi T."/>
        </authorList>
    </citation>
    <scope>NUCLEOTIDE SEQUENCE</scope>
    <source>
        <strain evidence="4">Ka4C1</strain>
    </source>
</reference>
<evidence type="ECO:0000256" key="2">
    <source>
        <dbReference type="ARBA" id="ARBA00017835"/>
    </source>
</evidence>
<comment type="similarity">
    <text evidence="1">Belongs to the MTFP1 family.</text>
</comment>
<keyword evidence="7" id="KW-1185">Reference proteome</keyword>
<dbReference type="GO" id="GO:0005739">
    <property type="term" value="C:mitochondrion"/>
    <property type="evidence" value="ECO:0007669"/>
    <property type="project" value="TreeGrafter"/>
</dbReference>
<protein>
    <recommendedName>
        <fullName evidence="2">Mitochondrial fission process protein 1</fullName>
    </recommendedName>
    <alternativeName>
        <fullName evidence="3">Mitochondrial 18 kDa protein</fullName>
    </alternativeName>
</protein>
<dbReference type="Pfam" id="PF10558">
    <property type="entry name" value="MTP18"/>
    <property type="match status" value="1"/>
</dbReference>
<dbReference type="EMBL" id="CAJFDI010000006">
    <property type="protein sequence ID" value="CAD5233268.1"/>
    <property type="molecule type" value="Genomic_DNA"/>
</dbReference>
<evidence type="ECO:0000256" key="1">
    <source>
        <dbReference type="ARBA" id="ARBA00009224"/>
    </source>
</evidence>
<dbReference type="Proteomes" id="UP000659654">
    <property type="component" value="Unassembled WGS sequence"/>
</dbReference>
<evidence type="ECO:0000256" key="3">
    <source>
        <dbReference type="ARBA" id="ARBA00029631"/>
    </source>
</evidence>
<dbReference type="AlphaFoldDB" id="A0A1I7S6F2"/>
<accession>A0A1I7S6F2</accession>